<proteinExistence type="predicted"/>
<accession>A0AC35EWZ7</accession>
<reference evidence="2" key="1">
    <citation type="submission" date="2022-11" db="UniProtKB">
        <authorList>
            <consortium name="WormBaseParasite"/>
        </authorList>
    </citation>
    <scope>IDENTIFICATION</scope>
</reference>
<name>A0AC35EWZ7_9BILA</name>
<dbReference type="WBParaSite" id="PS1159_v2.g10887.t1">
    <property type="protein sequence ID" value="PS1159_v2.g10887.t1"/>
    <property type="gene ID" value="PS1159_v2.g10887"/>
</dbReference>
<dbReference type="Proteomes" id="UP000887580">
    <property type="component" value="Unplaced"/>
</dbReference>
<protein>
    <submittedName>
        <fullName evidence="2">C3H1-type domain-containing protein</fullName>
    </submittedName>
</protein>
<evidence type="ECO:0000313" key="2">
    <source>
        <dbReference type="WBParaSite" id="PS1159_v2.g10887.t1"/>
    </source>
</evidence>
<sequence>MFNPIGLSSSSSSNEVVVKHNNNNNIVTNGLTRHWRSLSDEERAVYLQNKRRETALKTSLCRYWNKYGYCCYGEQCRFAHGIDELRVPPSAHPKHKTQLCKNFTFYGICEYGSRCQFIHRQMSPCPSPPPSNVKMDVTWIPVPRAILDPTYLLPPTTPRSAVVAAESYLPFRQSPSSINVAAAVEGATTNVEDSGTSYKDIQNLFEHMTANKTNAAPLNSDTSDDFNLDECVPPSVFEDLDENNAPGFEKRFLY</sequence>
<organism evidence="1 2">
    <name type="scientific">Panagrolaimus sp. PS1159</name>
    <dbReference type="NCBI Taxonomy" id="55785"/>
    <lineage>
        <taxon>Eukaryota</taxon>
        <taxon>Metazoa</taxon>
        <taxon>Ecdysozoa</taxon>
        <taxon>Nematoda</taxon>
        <taxon>Chromadorea</taxon>
        <taxon>Rhabditida</taxon>
        <taxon>Tylenchina</taxon>
        <taxon>Panagrolaimomorpha</taxon>
        <taxon>Panagrolaimoidea</taxon>
        <taxon>Panagrolaimidae</taxon>
        <taxon>Panagrolaimus</taxon>
    </lineage>
</organism>
<evidence type="ECO:0000313" key="1">
    <source>
        <dbReference type="Proteomes" id="UP000887580"/>
    </source>
</evidence>